<evidence type="ECO:0000259" key="7">
    <source>
        <dbReference type="Pfam" id="PF03176"/>
    </source>
</evidence>
<evidence type="ECO:0000256" key="5">
    <source>
        <dbReference type="SAM" id="MobiDB-lite"/>
    </source>
</evidence>
<dbReference type="SUPFAM" id="SSF82866">
    <property type="entry name" value="Multidrug efflux transporter AcrB transmembrane domain"/>
    <property type="match status" value="1"/>
</dbReference>
<sequence>MSYEVAQTDVSGAAHTVQSEVVAQGEKAGVKVSLGGNAVKNEATSKVAELIGVGVAAIVLMITFGSLIAAGLPLLTAILGVAAAILSVRRVGEEACGALISGMGSSRQSRRCRPGRGRHRSR</sequence>
<keyword evidence="3 6" id="KW-1133">Transmembrane helix</keyword>
<evidence type="ECO:0000256" key="2">
    <source>
        <dbReference type="ARBA" id="ARBA00022692"/>
    </source>
</evidence>
<accession>A0A917L0H6</accession>
<feature type="domain" description="Membrane transport protein MMPL" evidence="7">
    <location>
        <begin position="12"/>
        <end position="86"/>
    </location>
</feature>
<dbReference type="Proteomes" id="UP000625682">
    <property type="component" value="Unassembled WGS sequence"/>
</dbReference>
<protein>
    <recommendedName>
        <fullName evidence="7">Membrane transport protein MMPL domain-containing protein</fullName>
    </recommendedName>
</protein>
<organism evidence="8 9">
    <name type="scientific">Streptomyces lacrimifluminis</name>
    <dbReference type="NCBI Taxonomy" id="1500077"/>
    <lineage>
        <taxon>Bacteria</taxon>
        <taxon>Bacillati</taxon>
        <taxon>Actinomycetota</taxon>
        <taxon>Actinomycetes</taxon>
        <taxon>Kitasatosporales</taxon>
        <taxon>Streptomycetaceae</taxon>
        <taxon>Streptomyces</taxon>
    </lineage>
</organism>
<evidence type="ECO:0000313" key="8">
    <source>
        <dbReference type="EMBL" id="GGJ36615.1"/>
    </source>
</evidence>
<evidence type="ECO:0000313" key="9">
    <source>
        <dbReference type="Proteomes" id="UP000625682"/>
    </source>
</evidence>
<feature type="compositionally biased region" description="Basic residues" evidence="5">
    <location>
        <begin position="108"/>
        <end position="122"/>
    </location>
</feature>
<keyword evidence="4 6" id="KW-0472">Membrane</keyword>
<keyword evidence="9" id="KW-1185">Reference proteome</keyword>
<proteinExistence type="predicted"/>
<evidence type="ECO:0000256" key="6">
    <source>
        <dbReference type="SAM" id="Phobius"/>
    </source>
</evidence>
<dbReference type="GO" id="GO:0016020">
    <property type="term" value="C:membrane"/>
    <property type="evidence" value="ECO:0007669"/>
    <property type="project" value="UniProtKB-SubCell"/>
</dbReference>
<keyword evidence="2 6" id="KW-0812">Transmembrane</keyword>
<reference evidence="8" key="2">
    <citation type="submission" date="2020-09" db="EMBL/GenBank/DDBJ databases">
        <authorList>
            <person name="Sun Q."/>
            <person name="Zhou Y."/>
        </authorList>
    </citation>
    <scope>NUCLEOTIDE SEQUENCE</scope>
    <source>
        <strain evidence="8">CGMCC 4.7272</strain>
    </source>
</reference>
<gene>
    <name evidence="8" type="ORF">GCM10012282_36670</name>
</gene>
<name>A0A917L0H6_9ACTN</name>
<comment type="caution">
    <text evidence="8">The sequence shown here is derived from an EMBL/GenBank/DDBJ whole genome shotgun (WGS) entry which is preliminary data.</text>
</comment>
<dbReference type="AlphaFoldDB" id="A0A917L0H6"/>
<evidence type="ECO:0000256" key="4">
    <source>
        <dbReference type="ARBA" id="ARBA00023136"/>
    </source>
</evidence>
<feature type="region of interest" description="Disordered" evidence="5">
    <location>
        <begin position="103"/>
        <end position="122"/>
    </location>
</feature>
<reference evidence="8" key="1">
    <citation type="journal article" date="2014" name="Int. J. Syst. Evol. Microbiol.">
        <title>Complete genome sequence of Corynebacterium casei LMG S-19264T (=DSM 44701T), isolated from a smear-ripened cheese.</title>
        <authorList>
            <consortium name="US DOE Joint Genome Institute (JGI-PGF)"/>
            <person name="Walter F."/>
            <person name="Albersmeier A."/>
            <person name="Kalinowski J."/>
            <person name="Ruckert C."/>
        </authorList>
    </citation>
    <scope>NUCLEOTIDE SEQUENCE</scope>
    <source>
        <strain evidence="8">CGMCC 4.7272</strain>
    </source>
</reference>
<feature type="transmembrane region" description="Helical" evidence="6">
    <location>
        <begin position="50"/>
        <end position="83"/>
    </location>
</feature>
<dbReference type="Pfam" id="PF03176">
    <property type="entry name" value="MMPL"/>
    <property type="match status" value="1"/>
</dbReference>
<dbReference type="EMBL" id="BMMU01000011">
    <property type="protein sequence ID" value="GGJ36615.1"/>
    <property type="molecule type" value="Genomic_DNA"/>
</dbReference>
<comment type="subcellular location">
    <subcellularLocation>
        <location evidence="1">Membrane</location>
        <topology evidence="1">Multi-pass membrane protein</topology>
    </subcellularLocation>
</comment>
<evidence type="ECO:0000256" key="1">
    <source>
        <dbReference type="ARBA" id="ARBA00004141"/>
    </source>
</evidence>
<evidence type="ECO:0000256" key="3">
    <source>
        <dbReference type="ARBA" id="ARBA00022989"/>
    </source>
</evidence>
<dbReference type="InterPro" id="IPR004869">
    <property type="entry name" value="MMPL_dom"/>
</dbReference>